<keyword evidence="4" id="KW-1185">Reference proteome</keyword>
<comment type="caution">
    <text evidence="3">The sequence shown here is derived from an EMBL/GenBank/DDBJ whole genome shotgun (WGS) entry which is preliminary data.</text>
</comment>
<dbReference type="Pfam" id="PF00117">
    <property type="entry name" value="GATase"/>
    <property type="match status" value="1"/>
</dbReference>
<dbReference type="CDD" id="cd01743">
    <property type="entry name" value="GATase1_Anthranilate_Synthase"/>
    <property type="match status" value="1"/>
</dbReference>
<dbReference type="PRINTS" id="PR00099">
    <property type="entry name" value="CPSGATASE"/>
</dbReference>
<dbReference type="NCBIfam" id="TIGR00566">
    <property type="entry name" value="trpG_papA"/>
    <property type="match status" value="1"/>
</dbReference>
<gene>
    <name evidence="3" type="ORF">ERX40_00290</name>
</gene>
<proteinExistence type="predicted"/>
<name>A0A9Q8CL33_9STAP</name>
<dbReference type="EMBL" id="SCWD01000001">
    <property type="protein sequence ID" value="TDM03643.1"/>
    <property type="molecule type" value="Genomic_DNA"/>
</dbReference>
<dbReference type="PRINTS" id="PR00097">
    <property type="entry name" value="ANTSNTHASEII"/>
</dbReference>
<dbReference type="PRINTS" id="PR00096">
    <property type="entry name" value="GATASE"/>
</dbReference>
<evidence type="ECO:0000256" key="1">
    <source>
        <dbReference type="ARBA" id="ARBA00022962"/>
    </source>
</evidence>
<dbReference type="Proteomes" id="UP000295280">
    <property type="component" value="Unassembled WGS sequence"/>
</dbReference>
<dbReference type="InterPro" id="IPR006221">
    <property type="entry name" value="TrpG/PapA_dom"/>
</dbReference>
<dbReference type="InterPro" id="IPR050472">
    <property type="entry name" value="Anth_synth/Amidotransfase"/>
</dbReference>
<dbReference type="GO" id="GO:0005829">
    <property type="term" value="C:cytosol"/>
    <property type="evidence" value="ECO:0007669"/>
    <property type="project" value="TreeGrafter"/>
</dbReference>
<dbReference type="GO" id="GO:0004049">
    <property type="term" value="F:anthranilate synthase activity"/>
    <property type="evidence" value="ECO:0007669"/>
    <property type="project" value="TreeGrafter"/>
</dbReference>
<organism evidence="3 4">
    <name type="scientific">Macrococcus carouselicus</name>
    <dbReference type="NCBI Taxonomy" id="69969"/>
    <lineage>
        <taxon>Bacteria</taxon>
        <taxon>Bacillati</taxon>
        <taxon>Bacillota</taxon>
        <taxon>Bacilli</taxon>
        <taxon>Bacillales</taxon>
        <taxon>Staphylococcaceae</taxon>
        <taxon>Macrococcus</taxon>
    </lineage>
</organism>
<dbReference type="InterPro" id="IPR017926">
    <property type="entry name" value="GATASE"/>
</dbReference>
<dbReference type="FunFam" id="3.40.50.880:FF:000003">
    <property type="entry name" value="Anthranilate synthase component II"/>
    <property type="match status" value="1"/>
</dbReference>
<dbReference type="GO" id="GO:0000162">
    <property type="term" value="P:L-tryptophan biosynthetic process"/>
    <property type="evidence" value="ECO:0007669"/>
    <property type="project" value="TreeGrafter"/>
</dbReference>
<evidence type="ECO:0000313" key="4">
    <source>
        <dbReference type="Proteomes" id="UP000295280"/>
    </source>
</evidence>
<keyword evidence="1" id="KW-0315">Glutamine amidotransferase</keyword>
<protein>
    <submittedName>
        <fullName evidence="3">Aminodeoxychorismate/anthranilate synthase component II</fullName>
    </submittedName>
</protein>
<dbReference type="Gene3D" id="3.40.50.880">
    <property type="match status" value="1"/>
</dbReference>
<sequence>MFLMIDNYDSFTYNIVHYIEGMEEEIKVRQPHEITIDDISEMRPEGIILSPGPGHPEEAVLTLQVIRTFAGAIPLLGICLGFQAIVTAFGGKIDKRTPVHGHSAEMDHDGKGLYSGLLSPIQVARYHSLQATELPDCLEVTARTADGVIMGVRHRDFLIEGVQYHPESILTDFGREQLKQFIGMCRK</sequence>
<dbReference type="PROSITE" id="PS51273">
    <property type="entry name" value="GATASE_TYPE_1"/>
    <property type="match status" value="1"/>
</dbReference>
<dbReference type="PANTHER" id="PTHR43418:SF4">
    <property type="entry name" value="MULTIFUNCTIONAL TRYPTOPHAN BIOSYNTHESIS PROTEIN"/>
    <property type="match status" value="1"/>
</dbReference>
<reference evidence="3 4" key="1">
    <citation type="submission" date="2019-01" db="EMBL/GenBank/DDBJ databases">
        <title>Draft genome sequences of the type strains of six Macrococcus species.</title>
        <authorList>
            <person name="Mazhar S."/>
            <person name="Altermann E."/>
            <person name="Hill C."/>
            <person name="Mcauliffe O."/>
        </authorList>
    </citation>
    <scope>NUCLEOTIDE SEQUENCE [LARGE SCALE GENOMIC DNA]</scope>
    <source>
        <strain evidence="3 4">ATCC 51828</strain>
    </source>
</reference>
<accession>A0A9Q8CL33</accession>
<evidence type="ECO:0000313" key="3">
    <source>
        <dbReference type="EMBL" id="TDM03643.1"/>
    </source>
</evidence>
<feature type="domain" description="Glutamine amidotransferase" evidence="2">
    <location>
        <begin position="3"/>
        <end position="181"/>
    </location>
</feature>
<dbReference type="OrthoDB" id="9804328at2"/>
<dbReference type="InterPro" id="IPR029062">
    <property type="entry name" value="Class_I_gatase-like"/>
</dbReference>
<evidence type="ECO:0000259" key="2">
    <source>
        <dbReference type="Pfam" id="PF00117"/>
    </source>
</evidence>
<dbReference type="AlphaFoldDB" id="A0A9Q8CL33"/>
<dbReference type="PANTHER" id="PTHR43418">
    <property type="entry name" value="MULTIFUNCTIONAL TRYPTOPHAN BIOSYNTHESIS PROTEIN-RELATED"/>
    <property type="match status" value="1"/>
</dbReference>
<dbReference type="SUPFAM" id="SSF52317">
    <property type="entry name" value="Class I glutamine amidotransferase-like"/>
    <property type="match status" value="1"/>
</dbReference>